<reference evidence="6" key="1">
    <citation type="journal article" date="2020" name="mSystems">
        <title>Genome- and Community-Level Interaction Insights into Carbon Utilization and Element Cycling Functions of Hydrothermarchaeota in Hydrothermal Sediment.</title>
        <authorList>
            <person name="Zhou Z."/>
            <person name="Liu Y."/>
            <person name="Xu W."/>
            <person name="Pan J."/>
            <person name="Luo Z.H."/>
            <person name="Li M."/>
        </authorList>
    </citation>
    <scope>NUCLEOTIDE SEQUENCE [LARGE SCALE GENOMIC DNA]</scope>
    <source>
        <strain evidence="6">SpSt-897</strain>
    </source>
</reference>
<dbReference type="InterPro" id="IPR000871">
    <property type="entry name" value="Beta-lactam_class-A"/>
</dbReference>
<dbReference type="EC" id="3.5.2.6" evidence="3"/>
<keyword evidence="4" id="KW-0732">Signal</keyword>
<comment type="catalytic activity">
    <reaction evidence="1">
        <text>a beta-lactam + H2O = a substituted beta-amino acid</text>
        <dbReference type="Rhea" id="RHEA:20401"/>
        <dbReference type="ChEBI" id="CHEBI:15377"/>
        <dbReference type="ChEBI" id="CHEBI:35627"/>
        <dbReference type="ChEBI" id="CHEBI:140347"/>
        <dbReference type="EC" id="3.5.2.6"/>
    </reaction>
</comment>
<evidence type="ECO:0000259" key="5">
    <source>
        <dbReference type="Pfam" id="PF13354"/>
    </source>
</evidence>
<organism evidence="6">
    <name type="scientific">Desulfobacca acetoxidans</name>
    <dbReference type="NCBI Taxonomy" id="60893"/>
    <lineage>
        <taxon>Bacteria</taxon>
        <taxon>Pseudomonadati</taxon>
        <taxon>Thermodesulfobacteriota</taxon>
        <taxon>Desulfobaccia</taxon>
        <taxon>Desulfobaccales</taxon>
        <taxon>Desulfobaccaceae</taxon>
        <taxon>Desulfobacca</taxon>
    </lineage>
</organism>
<evidence type="ECO:0000313" key="6">
    <source>
        <dbReference type="EMBL" id="HGF33957.1"/>
    </source>
</evidence>
<name>A0A7C3UXN7_9BACT</name>
<dbReference type="GO" id="GO:0046677">
    <property type="term" value="P:response to antibiotic"/>
    <property type="evidence" value="ECO:0007669"/>
    <property type="project" value="InterPro"/>
</dbReference>
<feature type="signal peptide" evidence="4">
    <location>
        <begin position="1"/>
        <end position="24"/>
    </location>
</feature>
<dbReference type="GO" id="GO:0008800">
    <property type="term" value="F:beta-lactamase activity"/>
    <property type="evidence" value="ECO:0007669"/>
    <property type="project" value="UniProtKB-EC"/>
</dbReference>
<feature type="domain" description="Beta-lactamase class A catalytic" evidence="5">
    <location>
        <begin position="131"/>
        <end position="276"/>
    </location>
</feature>
<evidence type="ECO:0000256" key="2">
    <source>
        <dbReference type="ARBA" id="ARBA00009009"/>
    </source>
</evidence>
<dbReference type="PANTHER" id="PTHR35333">
    <property type="entry name" value="BETA-LACTAMASE"/>
    <property type="match status" value="1"/>
</dbReference>
<evidence type="ECO:0000256" key="4">
    <source>
        <dbReference type="SAM" id="SignalP"/>
    </source>
</evidence>
<accession>A0A7C3UXN7</accession>
<sequence>MTFLAAILLAAFCVFPGGAVSARAASLKLPLTVPPREWRPLEERWDQGLQARLDQALKANPRWRPLVREGKMAVAVVDLADPKAPRFARVNGDIMMYAASLPKLAVLLAAFQGFEDGTLKETPELRADLIEMIRRSDNFATNKVIARLGLPTIQRVICDPRYRFYDAARGGGLWVGSDYGSHLQQSPEPLKNLDHAATVTQVCRFYYLLAYGKLINPRRSGQMLKILAFPDLNDKFVYALGRSVPSNYLYRKSGEWKLWYSDSILVWSGSRRYILVSLVENAQGEQILRELLPAVEHLLRPCRSQR</sequence>
<evidence type="ECO:0000256" key="1">
    <source>
        <dbReference type="ARBA" id="ARBA00001526"/>
    </source>
</evidence>
<protein>
    <recommendedName>
        <fullName evidence="3">beta-lactamase</fullName>
        <ecNumber evidence="3">3.5.2.6</ecNumber>
    </recommendedName>
</protein>
<dbReference type="Pfam" id="PF13354">
    <property type="entry name" value="Beta-lactamase2"/>
    <property type="match status" value="1"/>
</dbReference>
<dbReference type="SUPFAM" id="SSF56601">
    <property type="entry name" value="beta-lactamase/transpeptidase-like"/>
    <property type="match status" value="1"/>
</dbReference>
<dbReference type="GO" id="GO:0030655">
    <property type="term" value="P:beta-lactam antibiotic catabolic process"/>
    <property type="evidence" value="ECO:0007669"/>
    <property type="project" value="InterPro"/>
</dbReference>
<dbReference type="PANTHER" id="PTHR35333:SF3">
    <property type="entry name" value="BETA-LACTAMASE-TYPE TRANSPEPTIDASE FOLD CONTAINING PROTEIN"/>
    <property type="match status" value="1"/>
</dbReference>
<comment type="caution">
    <text evidence="6">The sequence shown here is derived from an EMBL/GenBank/DDBJ whole genome shotgun (WGS) entry which is preliminary data.</text>
</comment>
<dbReference type="InterPro" id="IPR045155">
    <property type="entry name" value="Beta-lactam_cat"/>
</dbReference>
<gene>
    <name evidence="6" type="ORF">ENW96_06145</name>
</gene>
<evidence type="ECO:0000256" key="3">
    <source>
        <dbReference type="ARBA" id="ARBA00012865"/>
    </source>
</evidence>
<dbReference type="InterPro" id="IPR012338">
    <property type="entry name" value="Beta-lactam/transpept-like"/>
</dbReference>
<dbReference type="Gene3D" id="3.40.710.10">
    <property type="entry name" value="DD-peptidase/beta-lactamase superfamily"/>
    <property type="match status" value="1"/>
</dbReference>
<dbReference type="AlphaFoldDB" id="A0A7C3UXN7"/>
<feature type="chain" id="PRO_5027575060" description="beta-lactamase" evidence="4">
    <location>
        <begin position="25"/>
        <end position="306"/>
    </location>
</feature>
<comment type="similarity">
    <text evidence="2">Belongs to the class-A beta-lactamase family.</text>
</comment>
<dbReference type="EMBL" id="DTMF01000155">
    <property type="protein sequence ID" value="HGF33957.1"/>
    <property type="molecule type" value="Genomic_DNA"/>
</dbReference>
<proteinExistence type="inferred from homology"/>